<organism evidence="1 2">
    <name type="scientific">Paraburkholderia caffeinilytica</name>
    <dbReference type="NCBI Taxonomy" id="1761016"/>
    <lineage>
        <taxon>Bacteria</taxon>
        <taxon>Pseudomonadati</taxon>
        <taxon>Pseudomonadota</taxon>
        <taxon>Betaproteobacteria</taxon>
        <taxon>Burkholderiales</taxon>
        <taxon>Burkholderiaceae</taxon>
        <taxon>Paraburkholderia</taxon>
    </lineage>
</organism>
<evidence type="ECO:0000313" key="2">
    <source>
        <dbReference type="Proteomes" id="UP000602004"/>
    </source>
</evidence>
<sequence>MQALSLGFERERVFPYRIRVCILRNSYVYFNFVVCPRLQAPQLRQAAPVLDSFLQPTARGFTDISKKTKDIEQI</sequence>
<accession>A0ABQ1N203</accession>
<comment type="caution">
    <text evidence="1">The sequence shown here is derived from an EMBL/GenBank/DDBJ whole genome shotgun (WGS) entry which is preliminary data.</text>
</comment>
<protein>
    <submittedName>
        <fullName evidence="1">Uncharacterized protein</fullName>
    </submittedName>
</protein>
<dbReference type="Proteomes" id="UP000602004">
    <property type="component" value="Unassembled WGS sequence"/>
</dbReference>
<gene>
    <name evidence="1" type="ORF">GCM10011400_40140</name>
</gene>
<proteinExistence type="predicted"/>
<name>A0ABQ1N203_9BURK</name>
<evidence type="ECO:0000313" key="1">
    <source>
        <dbReference type="EMBL" id="GGC48750.1"/>
    </source>
</evidence>
<reference evidence="2" key="1">
    <citation type="journal article" date="2019" name="Int. J. Syst. Evol. Microbiol.">
        <title>The Global Catalogue of Microorganisms (GCM) 10K type strain sequencing project: providing services to taxonomists for standard genome sequencing and annotation.</title>
        <authorList>
            <consortium name="The Broad Institute Genomics Platform"/>
            <consortium name="The Broad Institute Genome Sequencing Center for Infectious Disease"/>
            <person name="Wu L."/>
            <person name="Ma J."/>
        </authorList>
    </citation>
    <scope>NUCLEOTIDE SEQUENCE [LARGE SCALE GENOMIC DNA]</scope>
    <source>
        <strain evidence="2">CGMCC 1.15103</strain>
    </source>
</reference>
<keyword evidence="2" id="KW-1185">Reference proteome</keyword>
<dbReference type="EMBL" id="BMHL01000006">
    <property type="protein sequence ID" value="GGC48750.1"/>
    <property type="molecule type" value="Genomic_DNA"/>
</dbReference>